<organism evidence="3 4">
    <name type="scientific">Rhizopus stolonifer</name>
    <name type="common">Rhizopus nigricans</name>
    <dbReference type="NCBI Taxonomy" id="4846"/>
    <lineage>
        <taxon>Eukaryota</taxon>
        <taxon>Fungi</taxon>
        <taxon>Fungi incertae sedis</taxon>
        <taxon>Mucoromycota</taxon>
        <taxon>Mucoromycotina</taxon>
        <taxon>Mucoromycetes</taxon>
        <taxon>Mucorales</taxon>
        <taxon>Mucorineae</taxon>
        <taxon>Rhizopodaceae</taxon>
        <taxon>Rhizopus</taxon>
    </lineage>
</organism>
<feature type="transmembrane region" description="Helical" evidence="2">
    <location>
        <begin position="61"/>
        <end position="85"/>
    </location>
</feature>
<keyword evidence="2" id="KW-0472">Membrane</keyword>
<reference evidence="3 4" key="1">
    <citation type="journal article" date="2018" name="G3 (Bethesda)">
        <title>Phylogenetic and Phylogenomic Definition of Rhizopus Species.</title>
        <authorList>
            <person name="Gryganskyi A.P."/>
            <person name="Golan J."/>
            <person name="Dolatabadi S."/>
            <person name="Mondo S."/>
            <person name="Robb S."/>
            <person name="Idnurm A."/>
            <person name="Muszewska A."/>
            <person name="Steczkiewicz K."/>
            <person name="Masonjones S."/>
            <person name="Liao H.L."/>
            <person name="Gajdeczka M.T."/>
            <person name="Anike F."/>
            <person name="Vuek A."/>
            <person name="Anishchenko I.M."/>
            <person name="Voigt K."/>
            <person name="de Hoog G.S."/>
            <person name="Smith M.E."/>
            <person name="Heitman J."/>
            <person name="Vilgalys R."/>
            <person name="Stajich J.E."/>
        </authorList>
    </citation>
    <scope>NUCLEOTIDE SEQUENCE [LARGE SCALE GENOMIC DNA]</scope>
    <source>
        <strain evidence="3 4">LSU 92-RS-03</strain>
    </source>
</reference>
<name>A0A367KR29_RHIST</name>
<dbReference type="PANTHER" id="PTHR35895:SF1">
    <property type="entry name" value="LIPID-BINDING SERUM GLYCOPROTEIN C-TERMINAL DOMAIN-CONTAINING PROTEIN"/>
    <property type="match status" value="1"/>
</dbReference>
<comment type="caution">
    <text evidence="3">The sequence shown here is derived from an EMBL/GenBank/DDBJ whole genome shotgun (WGS) entry which is preliminary data.</text>
</comment>
<dbReference type="PANTHER" id="PTHR35895">
    <property type="entry name" value="CHROMOSOME 16, WHOLE GENOME SHOTGUN SEQUENCE"/>
    <property type="match status" value="1"/>
</dbReference>
<dbReference type="Proteomes" id="UP000253551">
    <property type="component" value="Unassembled WGS sequence"/>
</dbReference>
<sequence>MTGSINEPYNHQVVVSNDADEYYQHHTAEDHRGLRDDVLMEEYSEKAAPPPKQKFYKKKKYWIICSIITVIVVVVAVVLALYVIFPKIAQSLMNQSNIDITAADISFNKPDALTNSVYSKRSDDMNSTFYMNMESALSNTGPFYASIKFHNPVQVYYNETYLGDMFFFNETSIANGHGTLNAVTPFLIRDQAAFAAFARTMLAVETFKWTLKGKLDISALTRTATVDLNKEVVLNGMNGFPNVKINSFQLPGDDPNGGILVELGTILESPSPIGVQLGTIKMAIGYDGVPLGYVQGSNVNLVKGDNNIVLKGTLTPQNDTTALQKVGVLFSNYVAGQLSNTTALGVSCAPDGVNPINWLSEGFKSVSLNVGLSAGSPLKIINGVNMGHLDLKFDANTPYAPVANAPSVTANFQLPFGFSLNITEVAQNITLAVNTSGAETENFAVMQAPFSPAVSDLKSGTIVFGINNTAISGITGKEAIYNQYTYELTASSNYTFMISGLASTKTMTPIGPILLTGINFTVPTTLHGLQFLNSTPTVINSLDVTGGTSDGLNLAINVTMENPSDFSLSTGDVSFNMGASDTTLGLVTLSNLVLNRGQNTVAASASFDPKSSDVGQNLLSTFIMGSDNGVEITGYSNSTNIASLMNALSAVSLSSTLPGLKTALIQGSSMSVLPDTLQTSMVGVKVSIANPFSAGLSISKVVAAATFAGMPVGNIDQDISSNPFIVPGKATAQSQALNMNMNLEPAAVALLLRTLAVQANLDTRALDALFGLGGFNIDGQEDIKADSSLFSNFNVSQYVMDAMKALKVDLTLSSTIRIGQYTNDLAFSQGNVAVATDSSVTALIPIVGQPIVQQIVDGSVLGFDTIVLSSVTEGSFNVQMKGSIANTGPMDATISFPSPLTISWQGKKLGTVSMSAINAKADVGASFDVQGSFTVANGDDMASFAAYLINNESFEWEITTSDVSVNALGFTFNKISLHKFVTLAGSNGFKDAVTVQSFDLPSNDPAGGITLTAKTTIYNPSQIGFNLGGAGFETYFGDVDLGPLASDGAAYFAPRSSSNINMKGRLIPQTTKEGIVAITTVFGHYLAGQSSTLTVKGMSGSGNNGQVSWLTSAFKTISIENVVLPGPSSVPVLIPSVEMKTLEMDFTKDPWAPPTSSSQVEAQLKNPFGFPLSVKQLDMKVAANYNGNLVANLDVPISPATTSSTGLITTGFTNVPFKVANKELFAGFVQLLTLSPQVTFGLKGVSNAVADTAVGTLTLPGVGFDVQTHLNGFNGFGNTARIVDLKVTGGTSGYVIIDLVVEMNNPSSITITIGDINFDVLMPEFNNAVIGKVYLKDTVIKPGAQNYNAVMHLAEGATNIEAVGKILTYYLTSVTVPLTIAGSPSSTSIAPLQPALSSLKLSSPMAGINGGLIKKIHVTGDIIGAVGGLAYASIELYNPLDTPFKIVHIYAETKKTVRCSMMGTQGQYVTVGTIDYELPSPLTIPPKGSVTTDSWPVKLGDPLVLLPTLYDGYLFYNVTQNASVIVGDDFHASNMYYYQNDVPYDMNIPGLSDDPSGPASCNPGAIALSTNTTANATTTESISATATLIPIDNSTSTTVDATTTTATTVITTTDAPVEATTTTTEAPIQATTTATTTTEVPAQTTTETTTTNDVQTTTTTAQAAAITTTTTV</sequence>
<keyword evidence="2" id="KW-0812">Transmembrane</keyword>
<evidence type="ECO:0000256" key="2">
    <source>
        <dbReference type="SAM" id="Phobius"/>
    </source>
</evidence>
<dbReference type="EMBL" id="PJQM01000616">
    <property type="protein sequence ID" value="RCI04658.1"/>
    <property type="molecule type" value="Genomic_DNA"/>
</dbReference>
<accession>A0A367KR29</accession>
<protein>
    <recommendedName>
        <fullName evidence="5">Pre-rRNA processing protein</fullName>
    </recommendedName>
</protein>
<dbReference type="InterPro" id="IPR022185">
    <property type="entry name" value="DUF3712"/>
</dbReference>
<proteinExistence type="predicted"/>
<evidence type="ECO:0008006" key="5">
    <source>
        <dbReference type="Google" id="ProtNLM"/>
    </source>
</evidence>
<feature type="region of interest" description="Disordered" evidence="1">
    <location>
        <begin position="1633"/>
        <end position="1654"/>
    </location>
</feature>
<keyword evidence="4" id="KW-1185">Reference proteome</keyword>
<evidence type="ECO:0000256" key="1">
    <source>
        <dbReference type="SAM" id="MobiDB-lite"/>
    </source>
</evidence>
<dbReference type="STRING" id="4846.A0A367KR29"/>
<dbReference type="Pfam" id="PF12505">
    <property type="entry name" value="DUF3712"/>
    <property type="match status" value="4"/>
</dbReference>
<dbReference type="GO" id="GO:0000329">
    <property type="term" value="C:fungal-type vacuole membrane"/>
    <property type="evidence" value="ECO:0007669"/>
    <property type="project" value="InterPro"/>
</dbReference>
<keyword evidence="2" id="KW-1133">Transmembrane helix</keyword>
<evidence type="ECO:0000313" key="4">
    <source>
        <dbReference type="Proteomes" id="UP000253551"/>
    </source>
</evidence>
<dbReference type="InterPro" id="IPR046368">
    <property type="entry name" value="Tag1"/>
</dbReference>
<gene>
    <name evidence="3" type="ORF">CU098_010147</name>
</gene>
<evidence type="ECO:0000313" key="3">
    <source>
        <dbReference type="EMBL" id="RCI04658.1"/>
    </source>
</evidence>
<dbReference type="OrthoDB" id="10039566at2759"/>